<evidence type="ECO:0000313" key="2">
    <source>
        <dbReference type="EMBL" id="MFC0315827.1"/>
    </source>
</evidence>
<reference evidence="2 3" key="1">
    <citation type="submission" date="2024-09" db="EMBL/GenBank/DDBJ databases">
        <authorList>
            <person name="Sun Q."/>
            <person name="Mori K."/>
        </authorList>
    </citation>
    <scope>NUCLEOTIDE SEQUENCE [LARGE SCALE GENOMIC DNA]</scope>
    <source>
        <strain evidence="2 3">CCM 7957</strain>
    </source>
</reference>
<dbReference type="InterPro" id="IPR029058">
    <property type="entry name" value="AB_hydrolase_fold"/>
</dbReference>
<proteinExistence type="predicted"/>
<keyword evidence="2" id="KW-0378">Hydrolase</keyword>
<organism evidence="2 3">
    <name type="scientific">Gordonia phosphorivorans</name>
    <dbReference type="NCBI Taxonomy" id="1056982"/>
    <lineage>
        <taxon>Bacteria</taxon>
        <taxon>Bacillati</taxon>
        <taxon>Actinomycetota</taxon>
        <taxon>Actinomycetes</taxon>
        <taxon>Mycobacteriales</taxon>
        <taxon>Gordoniaceae</taxon>
        <taxon>Gordonia</taxon>
    </lineage>
</organism>
<dbReference type="GO" id="GO:0016787">
    <property type="term" value="F:hydrolase activity"/>
    <property type="evidence" value="ECO:0007669"/>
    <property type="project" value="UniProtKB-KW"/>
</dbReference>
<dbReference type="InterPro" id="IPR010427">
    <property type="entry name" value="DUF1023"/>
</dbReference>
<evidence type="ECO:0000259" key="1">
    <source>
        <dbReference type="Pfam" id="PF06259"/>
    </source>
</evidence>
<dbReference type="Pfam" id="PF06259">
    <property type="entry name" value="Abhydrolase_8"/>
    <property type="match status" value="1"/>
</dbReference>
<keyword evidence="3" id="KW-1185">Reference proteome</keyword>
<dbReference type="Gene3D" id="3.40.50.1820">
    <property type="entry name" value="alpha/beta hydrolase"/>
    <property type="match status" value="1"/>
</dbReference>
<protein>
    <submittedName>
        <fullName evidence="2">Alpha/beta hydrolase</fullName>
    </submittedName>
</protein>
<gene>
    <name evidence="2" type="ORF">ACFFJD_13300</name>
</gene>
<dbReference type="RefSeq" id="WP_382364909.1">
    <property type="nucleotide sequence ID" value="NZ_JBHLWV010000023.1"/>
</dbReference>
<evidence type="ECO:0000313" key="3">
    <source>
        <dbReference type="Proteomes" id="UP001589783"/>
    </source>
</evidence>
<sequence>MTGIAAVRGWPLEQLGAAVLNLDFGADALLGTAGRVHRSVAGQVDWTGATHDAVSRRVATETASVRRLVRTLEAAATAGRQAWEEMVPARTLLLQLVDAASGAGFTVADDGTVGPPSASRTADAAYLTTRIRSLLAALGDLDGTLGLRLTQLAGLLARDGSAVPHPLGGWAGPRQVIAQLQALPQDARREFWDTLSPNEIQQLIDADPQVVGNLDGVAFADRIAANRLNITRTLAAQTALLGTPFGNPRRVAELKELLAPAPGVDGTPTPRAFLAFDSRGNGRYIEQIGALTPGVPGVGVFVPGTGANLDNSEAQRRRALDLARRSGAPVFVFANGDLPQRITPHLTLDARDVLTDSAADPVPADRLARRLVAFGRDLDQEVAAAAPGTPVTYLGHSYGGSVVGTAEQYGLRADNVVYASSAGTGVADGPWNNANPEVHRYSMTPPGDPIHLAQKLGGAVHGGDPDTAPGVQRMDSGHYSADGPHHGGLVAGTNAHAGYLDDPGSTAFANLAAVLAGREPTPYLDRVPDIVDERTPGLVAQSPAVDVLGAAMKLSAKLLLRLP</sequence>
<feature type="domain" description="DUF1023" evidence="1">
    <location>
        <begin position="297"/>
        <end position="453"/>
    </location>
</feature>
<accession>A0ABV6HAC8</accession>
<comment type="caution">
    <text evidence="2">The sequence shown here is derived from an EMBL/GenBank/DDBJ whole genome shotgun (WGS) entry which is preliminary data.</text>
</comment>
<name>A0ABV6HAC8_9ACTN</name>
<dbReference type="Proteomes" id="UP001589783">
    <property type="component" value="Unassembled WGS sequence"/>
</dbReference>
<dbReference type="EMBL" id="JBHLWV010000023">
    <property type="protein sequence ID" value="MFC0315827.1"/>
    <property type="molecule type" value="Genomic_DNA"/>
</dbReference>